<reference evidence="1 2" key="1">
    <citation type="journal article" date="2022" name="G3 (Bethesda)">
        <title>Whole-genome sequence and methylome profiling of the almond [Prunus dulcis (Mill.) D.A. Webb] cultivar 'Nonpareil'.</title>
        <authorList>
            <person name="D'Amico-Willman K.M."/>
            <person name="Ouma W.Z."/>
            <person name="Meulia T."/>
            <person name="Sideli G.M."/>
            <person name="Gradziel T.M."/>
            <person name="Fresnedo-Ramirez J."/>
        </authorList>
    </citation>
    <scope>NUCLEOTIDE SEQUENCE [LARGE SCALE GENOMIC DNA]</scope>
    <source>
        <strain evidence="1">Clone GOH B32 T37-40</strain>
    </source>
</reference>
<organism evidence="1 2">
    <name type="scientific">Prunus dulcis</name>
    <name type="common">Almond</name>
    <name type="synonym">Amygdalus dulcis</name>
    <dbReference type="NCBI Taxonomy" id="3755"/>
    <lineage>
        <taxon>Eukaryota</taxon>
        <taxon>Viridiplantae</taxon>
        <taxon>Streptophyta</taxon>
        <taxon>Embryophyta</taxon>
        <taxon>Tracheophyta</taxon>
        <taxon>Spermatophyta</taxon>
        <taxon>Magnoliopsida</taxon>
        <taxon>eudicotyledons</taxon>
        <taxon>Gunneridae</taxon>
        <taxon>Pentapetalae</taxon>
        <taxon>rosids</taxon>
        <taxon>fabids</taxon>
        <taxon>Rosales</taxon>
        <taxon>Rosaceae</taxon>
        <taxon>Amygdaloideae</taxon>
        <taxon>Amygdaleae</taxon>
        <taxon>Prunus</taxon>
    </lineage>
</organism>
<sequence length="69" mass="7525">MACLKKKKHSSTAALHSSFVHFFLVFSLLIACVAVQAFTGTYGINYGRIADNIPSPDKVVSLIRAGQQR</sequence>
<dbReference type="PROSITE" id="PS51257">
    <property type="entry name" value="PROKAR_LIPOPROTEIN"/>
    <property type="match status" value="1"/>
</dbReference>
<dbReference type="Proteomes" id="UP001054821">
    <property type="component" value="Chromosome 7"/>
</dbReference>
<accession>A0AAD4VB18</accession>
<name>A0AAD4VB18_PRUDU</name>
<gene>
    <name evidence="1" type="ORF">L3X38_040319</name>
</gene>
<evidence type="ECO:0000313" key="1">
    <source>
        <dbReference type="EMBL" id="KAI5320611.1"/>
    </source>
</evidence>
<dbReference type="EMBL" id="JAJFAZ020000007">
    <property type="protein sequence ID" value="KAI5320611.1"/>
    <property type="molecule type" value="Genomic_DNA"/>
</dbReference>
<keyword evidence="2" id="KW-1185">Reference proteome</keyword>
<dbReference type="AlphaFoldDB" id="A0AAD4VB18"/>
<comment type="caution">
    <text evidence="1">The sequence shown here is derived from an EMBL/GenBank/DDBJ whole genome shotgun (WGS) entry which is preliminary data.</text>
</comment>
<protein>
    <submittedName>
        <fullName evidence="1">Uncharacterized protein</fullName>
    </submittedName>
</protein>
<evidence type="ECO:0000313" key="2">
    <source>
        <dbReference type="Proteomes" id="UP001054821"/>
    </source>
</evidence>
<proteinExistence type="predicted"/>